<dbReference type="RefSeq" id="WP_084233607.1">
    <property type="nucleotide sequence ID" value="NZ_FWXW01000002.1"/>
</dbReference>
<dbReference type="STRING" id="1122930.SAMN02745168_0965"/>
<reference evidence="2 3" key="1">
    <citation type="submission" date="2017-04" db="EMBL/GenBank/DDBJ databases">
        <authorList>
            <person name="Afonso C.L."/>
            <person name="Miller P.J."/>
            <person name="Scott M.A."/>
            <person name="Spackman E."/>
            <person name="Goraichik I."/>
            <person name="Dimitrov K.M."/>
            <person name="Suarez D.L."/>
            <person name="Swayne D.E."/>
        </authorList>
    </citation>
    <scope>NUCLEOTIDE SEQUENCE [LARGE SCALE GENOMIC DNA]</scope>
    <source>
        <strain evidence="2 3">DSM 12816</strain>
    </source>
</reference>
<dbReference type="Gene3D" id="3.30.1780.10">
    <property type="entry name" value="ornithine cyclodeaminase, domain 1"/>
    <property type="match status" value="1"/>
</dbReference>
<evidence type="ECO:0000313" key="3">
    <source>
        <dbReference type="Proteomes" id="UP000192790"/>
    </source>
</evidence>
<dbReference type="PIRSF" id="PIRSF001439">
    <property type="entry name" value="CryM"/>
    <property type="match status" value="1"/>
</dbReference>
<dbReference type="InterPro" id="IPR003462">
    <property type="entry name" value="ODC_Mu_crystall"/>
</dbReference>
<name>A0A1W1ZCY4_9FIRM</name>
<protein>
    <submittedName>
        <fullName evidence="2">Ornithine cyclodeaminase</fullName>
    </submittedName>
</protein>
<dbReference type="GO" id="GO:0016491">
    <property type="term" value="F:oxidoreductase activity"/>
    <property type="evidence" value="ECO:0007669"/>
    <property type="project" value="UniProtKB-ARBA"/>
</dbReference>
<dbReference type="GO" id="GO:0019752">
    <property type="term" value="P:carboxylic acid metabolic process"/>
    <property type="evidence" value="ECO:0007669"/>
    <property type="project" value="UniProtKB-ARBA"/>
</dbReference>
<organism evidence="2 3">
    <name type="scientific">Papillibacter cinnamivorans DSM 12816</name>
    <dbReference type="NCBI Taxonomy" id="1122930"/>
    <lineage>
        <taxon>Bacteria</taxon>
        <taxon>Bacillati</taxon>
        <taxon>Bacillota</taxon>
        <taxon>Clostridia</taxon>
        <taxon>Eubacteriales</taxon>
        <taxon>Oscillospiraceae</taxon>
        <taxon>Papillibacter</taxon>
    </lineage>
</organism>
<dbReference type="EMBL" id="FWXW01000002">
    <property type="protein sequence ID" value="SMC46273.1"/>
    <property type="molecule type" value="Genomic_DNA"/>
</dbReference>
<dbReference type="Pfam" id="PF02423">
    <property type="entry name" value="OCD_Mu_crystall"/>
    <property type="match status" value="1"/>
</dbReference>
<dbReference type="SUPFAM" id="SSF51735">
    <property type="entry name" value="NAD(P)-binding Rossmann-fold domains"/>
    <property type="match status" value="1"/>
</dbReference>
<evidence type="ECO:0000256" key="1">
    <source>
        <dbReference type="ARBA" id="ARBA00008903"/>
    </source>
</evidence>
<dbReference type="Proteomes" id="UP000192790">
    <property type="component" value="Unassembled WGS sequence"/>
</dbReference>
<dbReference type="FunFam" id="3.40.50.720:FF:000311">
    <property type="entry name" value="Ornithine cyclodeaminase"/>
    <property type="match status" value="1"/>
</dbReference>
<dbReference type="AlphaFoldDB" id="A0A1W1ZCY4"/>
<dbReference type="GO" id="GO:0042562">
    <property type="term" value="F:hormone binding"/>
    <property type="evidence" value="ECO:0007669"/>
    <property type="project" value="TreeGrafter"/>
</dbReference>
<dbReference type="OrthoDB" id="9792005at2"/>
<proteinExistence type="inferred from homology"/>
<dbReference type="InterPro" id="IPR023401">
    <property type="entry name" value="ODC_N"/>
</dbReference>
<dbReference type="GO" id="GO:0005737">
    <property type="term" value="C:cytoplasm"/>
    <property type="evidence" value="ECO:0007669"/>
    <property type="project" value="TreeGrafter"/>
</dbReference>
<dbReference type="PANTHER" id="PTHR13812:SF19">
    <property type="entry name" value="KETIMINE REDUCTASE MU-CRYSTALLIN"/>
    <property type="match status" value="1"/>
</dbReference>
<dbReference type="Gene3D" id="3.40.50.720">
    <property type="entry name" value="NAD(P)-binding Rossmann-like Domain"/>
    <property type="match status" value="1"/>
</dbReference>
<dbReference type="InterPro" id="IPR036291">
    <property type="entry name" value="NAD(P)-bd_dom_sf"/>
</dbReference>
<accession>A0A1W1ZCY4</accession>
<evidence type="ECO:0000313" key="2">
    <source>
        <dbReference type="EMBL" id="SMC46273.1"/>
    </source>
</evidence>
<dbReference type="PANTHER" id="PTHR13812">
    <property type="entry name" value="KETIMINE REDUCTASE MU-CRYSTALLIN"/>
    <property type="match status" value="1"/>
</dbReference>
<comment type="similarity">
    <text evidence="1">Belongs to the ornithine cyclodeaminase/mu-crystallin family.</text>
</comment>
<sequence length="321" mass="34225">MKTELVQIEAAEIFRSLTMEACVPLMADTLKNLSAGGTFQPPRSVHVLPGGGLFGFMPAYLGPDDYFGAKVVTGFHSNQGTEYPSHMGSVLLFDSKYGALRAMAEAGAVTQIRTGAVSGAATGLLARRDASSLALIGAGAQARSHLAAMCLVRPIKRVTVWDYYPQAAEALAKEIRETRGLEASACLTVEDTAKDADIVCTVSLCKEPVLYARHVKPGAHINAVGAFTPTTREVASDLVAASKLYADSREAMLRECGEYLVPKAEGLLNDSHIRGEIGEILLGRCPGRENDSEITLFDALGLASEDVACAKYVYLKKLGRL</sequence>
<gene>
    <name evidence="2" type="ORF">SAMN02745168_0965</name>
</gene>
<keyword evidence="3" id="KW-1185">Reference proteome</keyword>